<dbReference type="Gene3D" id="3.30.950.30">
    <property type="entry name" value="Schlafen, AAA domain"/>
    <property type="match status" value="1"/>
</dbReference>
<gene>
    <name evidence="3" type="ORF">GAO09_26190</name>
</gene>
<dbReference type="RefSeq" id="WP_153359320.1">
    <property type="nucleotide sequence ID" value="NZ_JAYKOO010000005.1"/>
</dbReference>
<dbReference type="Gene3D" id="3.40.630.30">
    <property type="match status" value="1"/>
</dbReference>
<comment type="caution">
    <text evidence="3">The sequence shown here is derived from an EMBL/GenBank/DDBJ whole genome shotgun (WGS) entry which is preliminary data.</text>
</comment>
<feature type="domain" description="Schlafen AlbA-2" evidence="2">
    <location>
        <begin position="22"/>
        <end position="137"/>
    </location>
</feature>
<dbReference type="InterPro" id="IPR016181">
    <property type="entry name" value="Acyl_CoA_acyltransferase"/>
</dbReference>
<dbReference type="SUPFAM" id="SSF55729">
    <property type="entry name" value="Acyl-CoA N-acyltransferases (Nat)"/>
    <property type="match status" value="1"/>
</dbReference>
<evidence type="ECO:0000259" key="2">
    <source>
        <dbReference type="Pfam" id="PF04326"/>
    </source>
</evidence>
<dbReference type="Proteomes" id="UP000435138">
    <property type="component" value="Unassembled WGS sequence"/>
</dbReference>
<dbReference type="EMBL" id="WIXI01000050">
    <property type="protein sequence ID" value="MQY49529.1"/>
    <property type="molecule type" value="Genomic_DNA"/>
</dbReference>
<feature type="domain" description="N-acetyltransferase" evidence="1">
    <location>
        <begin position="342"/>
        <end position="441"/>
    </location>
</feature>
<dbReference type="PANTHER" id="PTHR30595:SF6">
    <property type="entry name" value="SCHLAFEN ALBA-2 DOMAIN-CONTAINING PROTEIN"/>
    <property type="match status" value="1"/>
</dbReference>
<dbReference type="InterPro" id="IPR007421">
    <property type="entry name" value="Schlafen_AlbA_2_dom"/>
</dbReference>
<dbReference type="InterPro" id="IPR000182">
    <property type="entry name" value="GNAT_dom"/>
</dbReference>
<evidence type="ECO:0000259" key="1">
    <source>
        <dbReference type="Pfam" id="PF00583"/>
    </source>
</evidence>
<dbReference type="PANTHER" id="PTHR30595">
    <property type="entry name" value="GLPR-RELATED TRANSCRIPTIONAL REPRESSOR"/>
    <property type="match status" value="1"/>
</dbReference>
<dbReference type="Pfam" id="PF04326">
    <property type="entry name" value="SLFN_AlbA_2"/>
    <property type="match status" value="1"/>
</dbReference>
<organism evidence="3 4">
    <name type="scientific">Endobacterium cereale</name>
    <dbReference type="NCBI Taxonomy" id="2663029"/>
    <lineage>
        <taxon>Bacteria</taxon>
        <taxon>Pseudomonadati</taxon>
        <taxon>Pseudomonadota</taxon>
        <taxon>Alphaproteobacteria</taxon>
        <taxon>Hyphomicrobiales</taxon>
        <taxon>Rhizobiaceae</taxon>
        <taxon>Endobacterium</taxon>
    </lineage>
</organism>
<evidence type="ECO:0000313" key="3">
    <source>
        <dbReference type="EMBL" id="MQY49529.1"/>
    </source>
</evidence>
<proteinExistence type="predicted"/>
<accession>A0A6A8AFI2</accession>
<keyword evidence="4" id="KW-1185">Reference proteome</keyword>
<sequence length="470" mass="52057">MTSSKRIKHLSALTREFLSAGEGEQVDFKKVPDGVSADDLVAFANSPTGGQILVGVSEENVGGAQVGVVRGCDVSDGAMLQIANKAISCIPPVPIEMFIENMDDKPILRIAISSSETKPHCTQKGVYNRRDGSRNRPLHPSELLRIFLDAEGKAFADRFEAAADRITTELSGLESTLDDSIRSMADQLGWAESQLDDSESNIRAILGLVHRIEGKADNINIRTRTLFRQDKRNDPVRDREFNKYAGKIVEAIDERKELLETIRKGGSLQLKDHSGLSEELTMDDAEKALTAATSHIRRREDEKRYSVNCKTPGKCSGQELDDFCKIVADGGEVAEGLKDRLKEASRLGFIKYDGAIVGTAAIKKPKVTYRAKVFASANSGRAPKDFPYELGWIYLQDAHRKKGQMTKLIGELMPLAGDSNLFATTRKSNVIMQEMLHQLHFQPEGDEYPSKLKPDETVVLYLCDRSQIRS</sequence>
<reference evidence="3 4" key="1">
    <citation type="submission" date="2019-11" db="EMBL/GenBank/DDBJ databases">
        <title>Genome analysis of Rhizobacterium cereale a novel genus and species isolated from maize roots in North Spain.</title>
        <authorList>
            <person name="Menendez E."/>
            <person name="Flores-Felix J.D."/>
            <person name="Ramirez-Bahena M.-H."/>
            <person name="Igual J.M."/>
            <person name="Garcia-Fraile P."/>
            <person name="Peix A."/>
            <person name="Velazquez E."/>
        </authorList>
    </citation>
    <scope>NUCLEOTIDE SEQUENCE [LARGE SCALE GENOMIC DNA]</scope>
    <source>
        <strain evidence="3 4">RZME27</strain>
    </source>
</reference>
<evidence type="ECO:0000313" key="4">
    <source>
        <dbReference type="Proteomes" id="UP000435138"/>
    </source>
</evidence>
<protein>
    <submittedName>
        <fullName evidence="3">Uncharacterized protein</fullName>
    </submittedName>
</protein>
<dbReference type="InterPro" id="IPR038461">
    <property type="entry name" value="Schlafen_AlbA_2_dom_sf"/>
</dbReference>
<dbReference type="Pfam" id="PF00583">
    <property type="entry name" value="Acetyltransf_1"/>
    <property type="match status" value="1"/>
</dbReference>
<dbReference type="GO" id="GO:0016747">
    <property type="term" value="F:acyltransferase activity, transferring groups other than amino-acyl groups"/>
    <property type="evidence" value="ECO:0007669"/>
    <property type="project" value="InterPro"/>
</dbReference>
<name>A0A6A8AFI2_9HYPH</name>
<dbReference type="AlphaFoldDB" id="A0A6A8AFI2"/>